<feature type="domain" description="YpoC-like" evidence="1">
    <location>
        <begin position="52"/>
        <end position="130"/>
    </location>
</feature>
<sequence length="133" mass="15636">MENWRLVNKSTFEEVLSQFEFSSTLKDARISFFTRMNSKVVELGMLLKQDLNAYSLQLERAVIELDLFLLLLEKKDVSGLTVEELFNNHKKCEPLNYHERLSYVLQNRSHFSSLRTFKGMLDETKKKSAVIVR</sequence>
<evidence type="ECO:0000259" key="1">
    <source>
        <dbReference type="Pfam" id="PF21747"/>
    </source>
</evidence>
<accession>A0A859FEK5</accession>
<name>A0A859FEK5_9BACI</name>
<organism evidence="2 3">
    <name type="scientific">Paenalkalicoccus suaedae</name>
    <dbReference type="NCBI Taxonomy" id="2592382"/>
    <lineage>
        <taxon>Bacteria</taxon>
        <taxon>Bacillati</taxon>
        <taxon>Bacillota</taxon>
        <taxon>Bacilli</taxon>
        <taxon>Bacillales</taxon>
        <taxon>Bacillaceae</taxon>
        <taxon>Paenalkalicoccus</taxon>
    </lineage>
</organism>
<reference evidence="3" key="1">
    <citation type="submission" date="2019-07" db="EMBL/GenBank/DDBJ databases">
        <title>Bacillus alkalisoli sp. nov. isolated from saline soil.</title>
        <authorList>
            <person name="Sun J.-Q."/>
            <person name="Xu L."/>
        </authorList>
    </citation>
    <scope>NUCLEOTIDE SEQUENCE [LARGE SCALE GENOMIC DNA]</scope>
    <source>
        <strain evidence="3">M4U3P1</strain>
    </source>
</reference>
<evidence type="ECO:0000313" key="3">
    <source>
        <dbReference type="Proteomes" id="UP000318138"/>
    </source>
</evidence>
<dbReference type="EMBL" id="CP041372">
    <property type="protein sequence ID" value="QKS71132.1"/>
    <property type="molecule type" value="Genomic_DNA"/>
</dbReference>
<keyword evidence="3" id="KW-1185">Reference proteome</keyword>
<dbReference type="RefSeq" id="WP_176009168.1">
    <property type="nucleotide sequence ID" value="NZ_CP041372.2"/>
</dbReference>
<evidence type="ECO:0000313" key="2">
    <source>
        <dbReference type="EMBL" id="QKS71132.1"/>
    </source>
</evidence>
<protein>
    <recommendedName>
        <fullName evidence="1">YpoC-like domain-containing protein</fullName>
    </recommendedName>
</protein>
<dbReference type="Proteomes" id="UP000318138">
    <property type="component" value="Chromosome"/>
</dbReference>
<dbReference type="InterPro" id="IPR048427">
    <property type="entry name" value="YpoC"/>
</dbReference>
<dbReference type="KEGG" id="psua:FLK61_30930"/>
<proteinExistence type="predicted"/>
<gene>
    <name evidence="2" type="ORF">FLK61_30930</name>
</gene>
<dbReference type="AlphaFoldDB" id="A0A859FEK5"/>
<dbReference type="Pfam" id="PF21747">
    <property type="entry name" value="YpoC"/>
    <property type="match status" value="1"/>
</dbReference>